<dbReference type="Proteomes" id="UP000053070">
    <property type="component" value="Unassembled WGS sequence"/>
</dbReference>
<dbReference type="KEGG" id="egn:BMF35_a1541"/>
<accession>A0A0G9MPF1</accession>
<comment type="caution">
    <text evidence="1">The sequence shown here is derived from an EMBL/GenBank/DDBJ whole genome shotgun (WGS) entry which is preliminary data.</text>
</comment>
<gene>
    <name evidence="1" type="ORF">AAW01_00575</name>
</gene>
<dbReference type="AlphaFoldDB" id="A0A0G9MPF1"/>
<keyword evidence="2" id="KW-1185">Reference proteome</keyword>
<protein>
    <submittedName>
        <fullName evidence="1">Uncharacterized protein</fullName>
    </submittedName>
</protein>
<dbReference type="PATRIC" id="fig|502682.8.peg.119"/>
<sequence length="218" mass="23218">MSRDPAYNAKPAIASMAGVAVLVACSPEPGMPVDSGGEMTSMEVSVPDVAASAVAEAERDCLLVVWEQQDEPNRDFDRAHDMVEGGLISCATGTSASQFDSAIRAIREAADSDDPASMLSQMEIPLLYIDENGERQELADTELSQSAFAAVLTPEMREQLRNLDLEDMTVVPEQGGFFALGAIWLGTSEPGGRPRLLTINRQALAEATSARPETTAAE</sequence>
<dbReference type="EMBL" id="LBHC01000001">
    <property type="protein sequence ID" value="KLE32600.1"/>
    <property type="molecule type" value="Genomic_DNA"/>
</dbReference>
<dbReference type="OrthoDB" id="7408950at2"/>
<dbReference type="STRING" id="502682.BMF35_a1541"/>
<proteinExistence type="predicted"/>
<dbReference type="RefSeq" id="WP_047005450.1">
    <property type="nucleotide sequence ID" value="NZ_CP018097.1"/>
</dbReference>
<reference evidence="1 2" key="1">
    <citation type="submission" date="2015-04" db="EMBL/GenBank/DDBJ databases">
        <title>The draft genome sequence of Erythrobacr gangjinensis K7-2.</title>
        <authorList>
            <person name="Zhuang L."/>
            <person name="Liu Y."/>
            <person name="Shao Z."/>
        </authorList>
    </citation>
    <scope>NUCLEOTIDE SEQUENCE [LARGE SCALE GENOMIC DNA]</scope>
    <source>
        <strain evidence="1 2">K7-2</strain>
    </source>
</reference>
<evidence type="ECO:0000313" key="2">
    <source>
        <dbReference type="Proteomes" id="UP000053070"/>
    </source>
</evidence>
<dbReference type="PROSITE" id="PS51257">
    <property type="entry name" value="PROKAR_LIPOPROTEIN"/>
    <property type="match status" value="1"/>
</dbReference>
<organism evidence="1 2">
    <name type="scientific">Aurantiacibacter gangjinensis</name>
    <dbReference type="NCBI Taxonomy" id="502682"/>
    <lineage>
        <taxon>Bacteria</taxon>
        <taxon>Pseudomonadati</taxon>
        <taxon>Pseudomonadota</taxon>
        <taxon>Alphaproteobacteria</taxon>
        <taxon>Sphingomonadales</taxon>
        <taxon>Erythrobacteraceae</taxon>
        <taxon>Aurantiacibacter</taxon>
    </lineage>
</organism>
<evidence type="ECO:0000313" key="1">
    <source>
        <dbReference type="EMBL" id="KLE32600.1"/>
    </source>
</evidence>
<name>A0A0G9MPF1_9SPHN</name>